<keyword evidence="6 11" id="KW-0862">Zinc</keyword>
<comment type="cofactor">
    <cofactor evidence="11">
        <name>Mg(2+)</name>
        <dbReference type="ChEBI" id="CHEBI:18420"/>
    </cofactor>
    <cofactor evidence="11">
        <name>Mn(2+)</name>
        <dbReference type="ChEBI" id="CHEBI:29035"/>
    </cofactor>
</comment>
<dbReference type="NCBIfam" id="NF005932">
    <property type="entry name" value="PRK07956.1"/>
    <property type="match status" value="1"/>
</dbReference>
<dbReference type="Gene3D" id="2.40.50.140">
    <property type="entry name" value="Nucleic acid-binding proteins"/>
    <property type="match status" value="1"/>
</dbReference>
<keyword evidence="9 11" id="KW-0234">DNA repair</keyword>
<dbReference type="Pfam" id="PF00533">
    <property type="entry name" value="BRCT"/>
    <property type="match status" value="1"/>
</dbReference>
<organism evidence="14 15">
    <name type="scientific">Buchnera aphidicola</name>
    <name type="common">Pentalonia nigronervosa</name>
    <dbReference type="NCBI Taxonomy" id="1309793"/>
    <lineage>
        <taxon>Bacteria</taxon>
        <taxon>Pseudomonadati</taxon>
        <taxon>Pseudomonadota</taxon>
        <taxon>Gammaproteobacteria</taxon>
        <taxon>Enterobacterales</taxon>
        <taxon>Erwiniaceae</taxon>
        <taxon>Buchnera</taxon>
    </lineage>
</organism>
<feature type="binding site" evidence="11">
    <location>
        <begin position="81"/>
        <end position="82"/>
    </location>
    <ligand>
        <name>NAD(+)</name>
        <dbReference type="ChEBI" id="CHEBI:57540"/>
    </ligand>
</feature>
<evidence type="ECO:0000256" key="1">
    <source>
        <dbReference type="ARBA" id="ARBA00004067"/>
    </source>
</evidence>
<evidence type="ECO:0000256" key="8">
    <source>
        <dbReference type="ARBA" id="ARBA00023027"/>
    </source>
</evidence>
<evidence type="ECO:0000256" key="2">
    <source>
        <dbReference type="ARBA" id="ARBA00022598"/>
    </source>
</evidence>
<dbReference type="Pfam" id="PF03120">
    <property type="entry name" value="OB_DNA_ligase"/>
    <property type="match status" value="1"/>
</dbReference>
<keyword evidence="3 11" id="KW-0235">DNA replication</keyword>
<dbReference type="Pfam" id="PF03119">
    <property type="entry name" value="DNA_ligase_ZBD"/>
    <property type="match status" value="1"/>
</dbReference>
<comment type="caution">
    <text evidence="11">Lacks conserved residue(s) required for the propagation of feature annotation.</text>
</comment>
<dbReference type="Gene3D" id="1.10.150.20">
    <property type="entry name" value="5' to 3' exonuclease, C-terminal subdomain"/>
    <property type="match status" value="2"/>
</dbReference>
<feature type="active site" description="N6-AMP-lysine intermediate" evidence="11">
    <location>
        <position position="115"/>
    </location>
</feature>
<dbReference type="FunFam" id="3.30.470.30:FF:000001">
    <property type="entry name" value="DNA ligase"/>
    <property type="match status" value="1"/>
</dbReference>
<feature type="binding site" evidence="11">
    <location>
        <begin position="32"/>
        <end position="36"/>
    </location>
    <ligand>
        <name>NAD(+)</name>
        <dbReference type="ChEBI" id="CHEBI:57540"/>
    </ligand>
</feature>
<dbReference type="PROSITE" id="PS01055">
    <property type="entry name" value="DNA_LIGASE_N1"/>
    <property type="match status" value="1"/>
</dbReference>
<dbReference type="SMART" id="SM00292">
    <property type="entry name" value="BRCT"/>
    <property type="match status" value="1"/>
</dbReference>
<gene>
    <name evidence="11 14" type="primary">ligA</name>
    <name evidence="14" type="ORF">ICW73_02450</name>
</gene>
<evidence type="ECO:0000259" key="13">
    <source>
        <dbReference type="SMART" id="SM00532"/>
    </source>
</evidence>
<dbReference type="Pfam" id="PF01653">
    <property type="entry name" value="DNA_ligase_aden"/>
    <property type="match status" value="1"/>
</dbReference>
<dbReference type="GO" id="GO:0006281">
    <property type="term" value="P:DNA repair"/>
    <property type="evidence" value="ECO:0007669"/>
    <property type="project" value="UniProtKB-KW"/>
</dbReference>
<dbReference type="InterPro" id="IPR001357">
    <property type="entry name" value="BRCT_dom"/>
</dbReference>
<evidence type="ECO:0000256" key="9">
    <source>
        <dbReference type="ARBA" id="ARBA00023204"/>
    </source>
</evidence>
<dbReference type="InterPro" id="IPR001679">
    <property type="entry name" value="DNA_ligase"/>
</dbReference>
<reference evidence="14 15" key="1">
    <citation type="submission" date="2020-09" db="EMBL/GenBank/DDBJ databases">
        <title>Genome sequence of the banana aphid, Pentalonia nigronervosa Coquerel (Hemiptera: Aphididae) and its symbionts.</title>
        <authorList>
            <person name="Mathers T.C."/>
            <person name="Mugford S.T."/>
            <person name="Hogenhout S.A."/>
            <person name="Tripathi L."/>
        </authorList>
    </citation>
    <scope>NUCLEOTIDE SEQUENCE [LARGE SCALE GENOMIC DNA]</scope>
    <source>
        <strain evidence="14">Ba4</strain>
    </source>
</reference>
<dbReference type="Proteomes" id="UP000516346">
    <property type="component" value="Chromosome"/>
</dbReference>
<dbReference type="GO" id="GO:0006260">
    <property type="term" value="P:DNA replication"/>
    <property type="evidence" value="ECO:0007669"/>
    <property type="project" value="UniProtKB-KW"/>
</dbReference>
<feature type="binding site" evidence="11">
    <location>
        <position position="412"/>
    </location>
    <ligand>
        <name>Zn(2+)</name>
        <dbReference type="ChEBI" id="CHEBI:29105"/>
    </ligand>
</feature>
<accession>A0A7H1AZA8</accession>
<dbReference type="PIRSF" id="PIRSF001604">
    <property type="entry name" value="LigA"/>
    <property type="match status" value="1"/>
</dbReference>
<dbReference type="InterPro" id="IPR004149">
    <property type="entry name" value="Znf_DNAligase_C4"/>
</dbReference>
<dbReference type="SMART" id="SM00532">
    <property type="entry name" value="LIGANc"/>
    <property type="match status" value="1"/>
</dbReference>
<evidence type="ECO:0000256" key="11">
    <source>
        <dbReference type="HAMAP-Rule" id="MF_01588"/>
    </source>
</evidence>
<sequence length="681" mass="78436">MKSIKNKIDRLRKQISRYAYFYHTLDQPIISDIEYDYLFHQLYTLELQNKQLIVSNSPTQRIGSDLLQRFKQVLHFSPMLSLDNTFTLKGLLDFERRVKKLCHLDQEIFFCCELKIDGVAISIIYEEGTLIRAATRGDGIKGENITANVKTIQSIPIQLKGLNIPKRLEVRGEVFMLKSDFLELNKKFYLNKKQSFSNPRNAAAGALRNINPKITESRKLAFFCYSVHSCFLEEQHDNQNELLMQCEMWGLPIDKSFLVCSNYNDILKFYQKFEKKRHTLNFDIDGIVVKVNSVTIQKRLGCTAKHPRWAIAFKFTSQERITSLYDVKFQVGRTGVITPIALFKPINISGVTIKKASLYNKNEIKRLNLHIGDSIIVGRSGDVIPKVLKVIENFNNPKNMKKIFFPIFCPVCNSKLLENPEEKIIRCHAGLTCDAQKKKNIYHFFSKNALYIEGLGNKIIDDLINKKYVATPIDFFYLTYNKLMTLKNIRSKKSKKILFSIERCKNTTFKRFIYALGIPQVGESVAEILANHFVNINKLMCSDVGNLYRIYGVGKIISHNIFNYFSISSNRTMVFDLEKIVNISQNSKENTICNIKNTFFFQKNIVITGVFETFSRTELKDILISMRAKILNGISKNVDIVICGNKAGSKFSQAKNYKIKIMNEKELNYILGRAGFEPATN</sequence>
<evidence type="ECO:0000256" key="7">
    <source>
        <dbReference type="ARBA" id="ARBA00022842"/>
    </source>
</evidence>
<dbReference type="SUPFAM" id="SSF47781">
    <property type="entry name" value="RuvA domain 2-like"/>
    <property type="match status" value="1"/>
</dbReference>
<evidence type="ECO:0000256" key="5">
    <source>
        <dbReference type="ARBA" id="ARBA00022763"/>
    </source>
</evidence>
<dbReference type="InterPro" id="IPR036420">
    <property type="entry name" value="BRCT_dom_sf"/>
</dbReference>
<dbReference type="HAMAP" id="MF_01588">
    <property type="entry name" value="DNA_ligase_A"/>
    <property type="match status" value="1"/>
</dbReference>
<dbReference type="PANTHER" id="PTHR23389">
    <property type="entry name" value="CHROMOSOME TRANSMISSION FIDELITY FACTOR 18"/>
    <property type="match status" value="1"/>
</dbReference>
<keyword evidence="11" id="KW-0464">Manganese</keyword>
<dbReference type="InterPro" id="IPR013839">
    <property type="entry name" value="DNAligase_adenylation"/>
</dbReference>
<dbReference type="InterPro" id="IPR041663">
    <property type="entry name" value="DisA/LigA_HHH"/>
</dbReference>
<evidence type="ECO:0000256" key="10">
    <source>
        <dbReference type="ARBA" id="ARBA00034005"/>
    </source>
</evidence>
<feature type="binding site" evidence="11">
    <location>
        <position position="409"/>
    </location>
    <ligand>
        <name>Zn(2+)</name>
        <dbReference type="ChEBI" id="CHEBI:29105"/>
    </ligand>
</feature>
<feature type="binding site" evidence="11">
    <location>
        <position position="113"/>
    </location>
    <ligand>
        <name>NAD(+)</name>
        <dbReference type="ChEBI" id="CHEBI:57540"/>
    </ligand>
</feature>
<keyword evidence="4 11" id="KW-0479">Metal-binding</keyword>
<feature type="binding site" evidence="11">
    <location>
        <position position="136"/>
    </location>
    <ligand>
        <name>NAD(+)</name>
        <dbReference type="ChEBI" id="CHEBI:57540"/>
    </ligand>
</feature>
<feature type="binding site" evidence="11">
    <location>
        <position position="314"/>
    </location>
    <ligand>
        <name>NAD(+)</name>
        <dbReference type="ChEBI" id="CHEBI:57540"/>
    </ligand>
</feature>
<dbReference type="InterPro" id="IPR018239">
    <property type="entry name" value="DNA_ligase_AS"/>
</dbReference>
<dbReference type="InterPro" id="IPR013840">
    <property type="entry name" value="DNAligase_N"/>
</dbReference>
<comment type="similarity">
    <text evidence="11">Belongs to the NAD-dependent DNA ligase family. LigA subfamily.</text>
</comment>
<dbReference type="AlphaFoldDB" id="A0A7H1AZA8"/>
<dbReference type="InterPro" id="IPR012340">
    <property type="entry name" value="NA-bd_OB-fold"/>
</dbReference>
<dbReference type="CDD" id="cd17748">
    <property type="entry name" value="BRCT_DNA_ligase_like"/>
    <property type="match status" value="1"/>
</dbReference>
<dbReference type="EMBL" id="CP061275">
    <property type="protein sequence ID" value="QNS01813.1"/>
    <property type="molecule type" value="Genomic_DNA"/>
</dbReference>
<dbReference type="InterPro" id="IPR010994">
    <property type="entry name" value="RuvA_2-like"/>
</dbReference>
<dbReference type="NCBIfam" id="TIGR00575">
    <property type="entry name" value="dnlj"/>
    <property type="match status" value="1"/>
</dbReference>
<dbReference type="SUPFAM" id="SSF50249">
    <property type="entry name" value="Nucleic acid-binding proteins"/>
    <property type="match status" value="1"/>
</dbReference>
<feature type="domain" description="BRCT" evidence="12">
    <location>
        <begin position="597"/>
        <end position="674"/>
    </location>
</feature>
<evidence type="ECO:0000313" key="15">
    <source>
        <dbReference type="Proteomes" id="UP000516346"/>
    </source>
</evidence>
<keyword evidence="8 11" id="KW-0520">NAD</keyword>
<dbReference type="GO" id="GO:0046872">
    <property type="term" value="F:metal ion binding"/>
    <property type="evidence" value="ECO:0007669"/>
    <property type="project" value="UniProtKB-KW"/>
</dbReference>
<comment type="catalytic activity">
    <reaction evidence="10 11">
        <text>NAD(+) + (deoxyribonucleotide)n-3'-hydroxyl + 5'-phospho-(deoxyribonucleotide)m = (deoxyribonucleotide)n+m + AMP + beta-nicotinamide D-nucleotide.</text>
        <dbReference type="EC" id="6.5.1.2"/>
    </reaction>
</comment>
<dbReference type="PANTHER" id="PTHR23389:SF9">
    <property type="entry name" value="DNA LIGASE"/>
    <property type="match status" value="1"/>
</dbReference>
<dbReference type="CDD" id="cd00114">
    <property type="entry name" value="LIGANc"/>
    <property type="match status" value="1"/>
</dbReference>
<protein>
    <recommendedName>
        <fullName evidence="11">DNA ligase</fullName>
        <ecNumber evidence="11">6.5.1.2</ecNumber>
    </recommendedName>
    <alternativeName>
        <fullName evidence="11">Polydeoxyribonucleotide synthase [NAD(+)]</fullName>
    </alternativeName>
</protein>
<dbReference type="Gene3D" id="3.40.50.10190">
    <property type="entry name" value="BRCT domain"/>
    <property type="match status" value="1"/>
</dbReference>
<dbReference type="GO" id="GO:0005829">
    <property type="term" value="C:cytosol"/>
    <property type="evidence" value="ECO:0007669"/>
    <property type="project" value="TreeGrafter"/>
</dbReference>
<feature type="binding site" evidence="11">
    <location>
        <position position="433"/>
    </location>
    <ligand>
        <name>Zn(2+)</name>
        <dbReference type="ChEBI" id="CHEBI:29105"/>
    </ligand>
</feature>
<dbReference type="Gene3D" id="3.30.470.30">
    <property type="entry name" value="DNA ligase/mRNA capping enzyme"/>
    <property type="match status" value="1"/>
</dbReference>
<dbReference type="Pfam" id="PF12826">
    <property type="entry name" value="HHH_2"/>
    <property type="match status" value="1"/>
</dbReference>
<name>A0A7H1AZA8_9GAMM</name>
<dbReference type="SUPFAM" id="SSF56091">
    <property type="entry name" value="DNA ligase/mRNA capping enzyme, catalytic domain"/>
    <property type="match status" value="1"/>
</dbReference>
<keyword evidence="7 11" id="KW-0460">Magnesium</keyword>
<feature type="binding site" evidence="11">
    <location>
        <position position="290"/>
    </location>
    <ligand>
        <name>NAD(+)</name>
        <dbReference type="ChEBI" id="CHEBI:57540"/>
    </ligand>
</feature>
<dbReference type="EC" id="6.5.1.2" evidence="11"/>
<comment type="function">
    <text evidence="1 11">DNA ligase that catalyzes the formation of phosphodiester linkages between 5'-phosphoryl and 3'-hydroxyl groups in double-stranded DNA using NAD as a coenzyme and as the energy source for the reaction. It is essential for DNA replication and repair of damaged DNA.</text>
</comment>
<keyword evidence="5 11" id="KW-0227">DNA damage</keyword>
<evidence type="ECO:0000259" key="12">
    <source>
        <dbReference type="SMART" id="SM00292"/>
    </source>
</evidence>
<proteinExistence type="inferred from homology"/>
<keyword evidence="2 11" id="KW-0436">Ligase</keyword>
<evidence type="ECO:0000313" key="14">
    <source>
        <dbReference type="EMBL" id="QNS01813.1"/>
    </source>
</evidence>
<dbReference type="Gene3D" id="1.10.287.610">
    <property type="entry name" value="Helix hairpin bin"/>
    <property type="match status" value="1"/>
</dbReference>
<feature type="binding site" evidence="11">
    <location>
        <position position="173"/>
    </location>
    <ligand>
        <name>NAD(+)</name>
        <dbReference type="ChEBI" id="CHEBI:57540"/>
    </ligand>
</feature>
<evidence type="ECO:0000256" key="6">
    <source>
        <dbReference type="ARBA" id="ARBA00022833"/>
    </source>
</evidence>
<dbReference type="GO" id="GO:0003911">
    <property type="term" value="F:DNA ligase (NAD+) activity"/>
    <property type="evidence" value="ECO:0007669"/>
    <property type="project" value="UniProtKB-UniRule"/>
</dbReference>
<feature type="domain" description="NAD-dependent DNA ligase N-terminal" evidence="13">
    <location>
        <begin position="3"/>
        <end position="449"/>
    </location>
</feature>
<dbReference type="SUPFAM" id="SSF52113">
    <property type="entry name" value="BRCT domain"/>
    <property type="match status" value="1"/>
</dbReference>
<evidence type="ECO:0000256" key="4">
    <source>
        <dbReference type="ARBA" id="ARBA00022723"/>
    </source>
</evidence>
<dbReference type="InterPro" id="IPR004150">
    <property type="entry name" value="NAD_DNA_ligase_OB"/>
</dbReference>
<evidence type="ECO:0000256" key="3">
    <source>
        <dbReference type="ARBA" id="ARBA00022705"/>
    </source>
</evidence>